<dbReference type="InterPro" id="IPR050109">
    <property type="entry name" value="HTH-type_TetR-like_transc_reg"/>
</dbReference>
<dbReference type="PRINTS" id="PR00455">
    <property type="entry name" value="HTHTETR"/>
</dbReference>
<dbReference type="SUPFAM" id="SSF48498">
    <property type="entry name" value="Tetracyclin repressor-like, C-terminal domain"/>
    <property type="match status" value="1"/>
</dbReference>
<keyword evidence="1" id="KW-0805">Transcription regulation</keyword>
<dbReference type="EMBL" id="BAAAQN010000029">
    <property type="protein sequence ID" value="GAA2040362.1"/>
    <property type="molecule type" value="Genomic_DNA"/>
</dbReference>
<dbReference type="InterPro" id="IPR009057">
    <property type="entry name" value="Homeodomain-like_sf"/>
</dbReference>
<dbReference type="PANTHER" id="PTHR30055">
    <property type="entry name" value="HTH-TYPE TRANSCRIPTIONAL REGULATOR RUTR"/>
    <property type="match status" value="1"/>
</dbReference>
<evidence type="ECO:0000256" key="1">
    <source>
        <dbReference type="ARBA" id="ARBA00023015"/>
    </source>
</evidence>
<dbReference type="PROSITE" id="PS50977">
    <property type="entry name" value="HTH_TETR_2"/>
    <property type="match status" value="1"/>
</dbReference>
<name>A0ABN2UMS7_9ACTN</name>
<evidence type="ECO:0000256" key="2">
    <source>
        <dbReference type="ARBA" id="ARBA00023125"/>
    </source>
</evidence>
<organism evidence="6 7">
    <name type="scientific">Catenulispora yoronensis</name>
    <dbReference type="NCBI Taxonomy" id="450799"/>
    <lineage>
        <taxon>Bacteria</taxon>
        <taxon>Bacillati</taxon>
        <taxon>Actinomycetota</taxon>
        <taxon>Actinomycetes</taxon>
        <taxon>Catenulisporales</taxon>
        <taxon>Catenulisporaceae</taxon>
        <taxon>Catenulispora</taxon>
    </lineage>
</organism>
<evidence type="ECO:0000259" key="5">
    <source>
        <dbReference type="PROSITE" id="PS50977"/>
    </source>
</evidence>
<dbReference type="InterPro" id="IPR041678">
    <property type="entry name" value="TetR_C_16"/>
</dbReference>
<evidence type="ECO:0000256" key="4">
    <source>
        <dbReference type="PROSITE-ProRule" id="PRU00335"/>
    </source>
</evidence>
<comment type="caution">
    <text evidence="6">The sequence shown here is derived from an EMBL/GenBank/DDBJ whole genome shotgun (WGS) entry which is preliminary data.</text>
</comment>
<keyword evidence="7" id="KW-1185">Reference proteome</keyword>
<gene>
    <name evidence="6" type="ORF">GCM10009839_48130</name>
</gene>
<dbReference type="Pfam" id="PF17920">
    <property type="entry name" value="TetR_C_16"/>
    <property type="match status" value="1"/>
</dbReference>
<sequence>MLPCMTAARLPRKRDRAVTREVILQAAVVEFTLHGYARAGVRQIAQRAGVTAMLINRYFGSKEGLFAQAVERAFGVSAVKGAPEGLLSSGIARSISEGNAPGDEEPDPFLLMVRSAQDPETSDALRRGVEALLESRIAAGEWQGPEAELRAELGLALVAGTWLMRSVIGTPALVGADDARVADLLAGMLGAVAGGDDRLGRAERSDRAECSDRAS</sequence>
<keyword evidence="3" id="KW-0804">Transcription</keyword>
<reference evidence="6 7" key="1">
    <citation type="journal article" date="2019" name="Int. J. Syst. Evol. Microbiol.">
        <title>The Global Catalogue of Microorganisms (GCM) 10K type strain sequencing project: providing services to taxonomists for standard genome sequencing and annotation.</title>
        <authorList>
            <consortium name="The Broad Institute Genomics Platform"/>
            <consortium name="The Broad Institute Genome Sequencing Center for Infectious Disease"/>
            <person name="Wu L."/>
            <person name="Ma J."/>
        </authorList>
    </citation>
    <scope>NUCLEOTIDE SEQUENCE [LARGE SCALE GENOMIC DNA]</scope>
    <source>
        <strain evidence="6 7">JCM 16014</strain>
    </source>
</reference>
<evidence type="ECO:0000256" key="3">
    <source>
        <dbReference type="ARBA" id="ARBA00023163"/>
    </source>
</evidence>
<feature type="domain" description="HTH tetR-type" evidence="5">
    <location>
        <begin position="17"/>
        <end position="77"/>
    </location>
</feature>
<feature type="DNA-binding region" description="H-T-H motif" evidence="4">
    <location>
        <begin position="40"/>
        <end position="59"/>
    </location>
</feature>
<dbReference type="Pfam" id="PF00440">
    <property type="entry name" value="TetR_N"/>
    <property type="match status" value="1"/>
</dbReference>
<evidence type="ECO:0000313" key="7">
    <source>
        <dbReference type="Proteomes" id="UP001500751"/>
    </source>
</evidence>
<dbReference type="InterPro" id="IPR001647">
    <property type="entry name" value="HTH_TetR"/>
</dbReference>
<dbReference type="InterPro" id="IPR036271">
    <property type="entry name" value="Tet_transcr_reg_TetR-rel_C_sf"/>
</dbReference>
<accession>A0ABN2UMS7</accession>
<dbReference type="Gene3D" id="1.10.357.10">
    <property type="entry name" value="Tetracycline Repressor, domain 2"/>
    <property type="match status" value="1"/>
</dbReference>
<proteinExistence type="predicted"/>
<keyword evidence="2 4" id="KW-0238">DNA-binding</keyword>
<dbReference type="PANTHER" id="PTHR30055:SF234">
    <property type="entry name" value="HTH-TYPE TRANSCRIPTIONAL REGULATOR BETI"/>
    <property type="match status" value="1"/>
</dbReference>
<dbReference type="SUPFAM" id="SSF46689">
    <property type="entry name" value="Homeodomain-like"/>
    <property type="match status" value="1"/>
</dbReference>
<dbReference type="Proteomes" id="UP001500751">
    <property type="component" value="Unassembled WGS sequence"/>
</dbReference>
<evidence type="ECO:0000313" key="6">
    <source>
        <dbReference type="EMBL" id="GAA2040362.1"/>
    </source>
</evidence>
<protein>
    <submittedName>
        <fullName evidence="6">TetR/AcrR family transcriptional regulator</fullName>
    </submittedName>
</protein>